<accession>A0ABW6R9X0</accession>
<reference evidence="1 2" key="1">
    <citation type="submission" date="2024-10" db="EMBL/GenBank/DDBJ databases">
        <title>The Natural Products Discovery Center: Release of the First 8490 Sequenced Strains for Exploring Actinobacteria Biosynthetic Diversity.</title>
        <authorList>
            <person name="Kalkreuter E."/>
            <person name="Kautsar S.A."/>
            <person name="Yang D."/>
            <person name="Bader C.D."/>
            <person name="Teijaro C.N."/>
            <person name="Fluegel L."/>
            <person name="Davis C.M."/>
            <person name="Simpson J.R."/>
            <person name="Lauterbach L."/>
            <person name="Steele A.D."/>
            <person name="Gui C."/>
            <person name="Meng S."/>
            <person name="Li G."/>
            <person name="Viehrig K."/>
            <person name="Ye F."/>
            <person name="Su P."/>
            <person name="Kiefer A.F."/>
            <person name="Nichols A."/>
            <person name="Cepeda A.J."/>
            <person name="Yan W."/>
            <person name="Fan B."/>
            <person name="Jiang Y."/>
            <person name="Adhikari A."/>
            <person name="Zheng C.-J."/>
            <person name="Schuster L."/>
            <person name="Cowan T.M."/>
            <person name="Smanski M.J."/>
            <person name="Chevrette M.G."/>
            <person name="De Carvalho L.P.S."/>
            <person name="Shen B."/>
        </authorList>
    </citation>
    <scope>NUCLEOTIDE SEQUENCE [LARGE SCALE GENOMIC DNA]</scope>
    <source>
        <strain evidence="1 2">NPDC003029</strain>
    </source>
</reference>
<organism evidence="1 2">
    <name type="scientific">Streptomyces flavidovirens</name>
    <dbReference type="NCBI Taxonomy" id="67298"/>
    <lineage>
        <taxon>Bacteria</taxon>
        <taxon>Bacillati</taxon>
        <taxon>Actinomycetota</taxon>
        <taxon>Actinomycetes</taxon>
        <taxon>Kitasatosporales</taxon>
        <taxon>Streptomycetaceae</taxon>
        <taxon>Streptomyces</taxon>
    </lineage>
</organism>
<keyword evidence="2" id="KW-1185">Reference proteome</keyword>
<evidence type="ECO:0000313" key="1">
    <source>
        <dbReference type="EMBL" id="MFF3338306.1"/>
    </source>
</evidence>
<dbReference type="RefSeq" id="WP_387894338.1">
    <property type="nucleotide sequence ID" value="NZ_JBIAPK010000002.1"/>
</dbReference>
<comment type="caution">
    <text evidence="1">The sequence shown here is derived from an EMBL/GenBank/DDBJ whole genome shotgun (WGS) entry which is preliminary data.</text>
</comment>
<name>A0ABW6R9X0_9ACTN</name>
<proteinExistence type="predicted"/>
<dbReference type="EMBL" id="JBIAPK010000002">
    <property type="protein sequence ID" value="MFF3338306.1"/>
    <property type="molecule type" value="Genomic_DNA"/>
</dbReference>
<gene>
    <name evidence="1" type="ORF">ACFYWW_06140</name>
</gene>
<dbReference type="Proteomes" id="UP001601976">
    <property type="component" value="Unassembled WGS sequence"/>
</dbReference>
<protein>
    <submittedName>
        <fullName evidence="1">Uncharacterized protein</fullName>
    </submittedName>
</protein>
<evidence type="ECO:0000313" key="2">
    <source>
        <dbReference type="Proteomes" id="UP001601976"/>
    </source>
</evidence>
<sequence>MPDASDLDVTLDRESWHGVAGNVVELLRIHIDELQKAGASA</sequence>